<dbReference type="InterPro" id="IPR050432">
    <property type="entry name" value="FAD-linked_Oxidoreductases_BP"/>
</dbReference>
<dbReference type="PANTHER" id="PTHR13878">
    <property type="entry name" value="GULONOLACTONE OXIDASE"/>
    <property type="match status" value="1"/>
</dbReference>
<evidence type="ECO:0000256" key="4">
    <source>
        <dbReference type="ARBA" id="ARBA00022827"/>
    </source>
</evidence>
<dbReference type="Pfam" id="PF09265">
    <property type="entry name" value="Cytokin-bind"/>
    <property type="match status" value="1"/>
</dbReference>
<dbReference type="InterPro" id="IPR015345">
    <property type="entry name" value="Cytokinin_DH_FAD/cytokin-bd"/>
</dbReference>
<dbReference type="EMBL" id="BAAANN010000043">
    <property type="protein sequence ID" value="GAA1985984.1"/>
    <property type="molecule type" value="Genomic_DNA"/>
</dbReference>
<dbReference type="Proteomes" id="UP001501116">
    <property type="component" value="Unassembled WGS sequence"/>
</dbReference>
<dbReference type="InterPro" id="IPR016164">
    <property type="entry name" value="FAD-linked_Oxase-like_C"/>
</dbReference>
<protein>
    <recommendedName>
        <fullName evidence="6">FAD-binding PCMH-type domain-containing protein</fullName>
    </recommendedName>
</protein>
<name>A0ABP5DT74_9PSEU</name>
<dbReference type="PROSITE" id="PS51387">
    <property type="entry name" value="FAD_PCMH"/>
    <property type="match status" value="1"/>
</dbReference>
<proteinExistence type="inferred from homology"/>
<feature type="domain" description="FAD-binding PCMH-type" evidence="6">
    <location>
        <begin position="32"/>
        <end position="202"/>
    </location>
</feature>
<keyword evidence="8" id="KW-1185">Reference proteome</keyword>
<dbReference type="PANTHER" id="PTHR13878:SF53">
    <property type="entry name" value="CYTOKININ DEHYDROGENASE 6"/>
    <property type="match status" value="1"/>
</dbReference>
<dbReference type="SUPFAM" id="SSF56176">
    <property type="entry name" value="FAD-binding/transporter-associated domain-like"/>
    <property type="match status" value="1"/>
</dbReference>
<dbReference type="Gene3D" id="3.40.462.10">
    <property type="entry name" value="FAD-linked oxidases, C-terminal domain"/>
    <property type="match status" value="1"/>
</dbReference>
<accession>A0ABP5DT74</accession>
<evidence type="ECO:0000259" key="6">
    <source>
        <dbReference type="PROSITE" id="PS51387"/>
    </source>
</evidence>
<dbReference type="Gene3D" id="3.30.43.10">
    <property type="entry name" value="Uridine Diphospho-n-acetylenolpyruvylglucosamine Reductase, domain 2"/>
    <property type="match status" value="2"/>
</dbReference>
<dbReference type="RefSeq" id="WP_344429835.1">
    <property type="nucleotide sequence ID" value="NZ_BAAANN010000043.1"/>
</dbReference>
<dbReference type="SUPFAM" id="SSF55103">
    <property type="entry name" value="FAD-linked oxidases, C-terminal domain"/>
    <property type="match status" value="1"/>
</dbReference>
<comment type="caution">
    <text evidence="7">The sequence shown here is derived from an EMBL/GenBank/DDBJ whole genome shotgun (WGS) entry which is preliminary data.</text>
</comment>
<dbReference type="Pfam" id="PF01565">
    <property type="entry name" value="FAD_binding_4"/>
    <property type="match status" value="1"/>
</dbReference>
<dbReference type="InterPro" id="IPR016169">
    <property type="entry name" value="FAD-bd_PCMH_sub2"/>
</dbReference>
<evidence type="ECO:0000256" key="5">
    <source>
        <dbReference type="ARBA" id="ARBA00023002"/>
    </source>
</evidence>
<dbReference type="InterPro" id="IPR016170">
    <property type="entry name" value="Cytok_DH_C_sf"/>
</dbReference>
<dbReference type="InterPro" id="IPR016167">
    <property type="entry name" value="FAD-bd_PCMH_sub1"/>
</dbReference>
<dbReference type="Gene3D" id="3.30.465.10">
    <property type="match status" value="1"/>
</dbReference>
<evidence type="ECO:0000256" key="1">
    <source>
        <dbReference type="ARBA" id="ARBA00001974"/>
    </source>
</evidence>
<evidence type="ECO:0000313" key="7">
    <source>
        <dbReference type="EMBL" id="GAA1985984.1"/>
    </source>
</evidence>
<keyword evidence="4" id="KW-0274">FAD</keyword>
<gene>
    <name evidence="7" type="ORF">GCM10009754_74670</name>
</gene>
<comment type="similarity">
    <text evidence="2">Belongs to the oxygen-dependent FAD-linked oxidoreductase family.</text>
</comment>
<dbReference type="InterPro" id="IPR006094">
    <property type="entry name" value="Oxid_FAD_bind_N"/>
</dbReference>
<keyword evidence="5" id="KW-0560">Oxidoreductase</keyword>
<evidence type="ECO:0000256" key="2">
    <source>
        <dbReference type="ARBA" id="ARBA00005466"/>
    </source>
</evidence>
<dbReference type="InterPro" id="IPR016166">
    <property type="entry name" value="FAD-bd_PCMH"/>
</dbReference>
<evidence type="ECO:0000313" key="8">
    <source>
        <dbReference type="Proteomes" id="UP001501116"/>
    </source>
</evidence>
<keyword evidence="3" id="KW-0285">Flavoprotein</keyword>
<comment type="cofactor">
    <cofactor evidence="1">
        <name>FAD</name>
        <dbReference type="ChEBI" id="CHEBI:57692"/>
    </cofactor>
</comment>
<sequence>MADFGTIPVTDGEVRTDAETRDAAARDFGGHVRQVPAAVVRPGSVDDVVAVVRWAGEHGVPVSARGAGHAMNGQAQAEGGVVLDMRSLNQVREIAGDRVSVDAGALWSEVLAATIARGLTPPVFTDYLETTVGGTLSMGGIGGTTHRHGAQTDTVLDLTVVTGTGAVVTCSPDRDAALFDAVRAGMGQFGIVVGATVKVLAARREARCFRLPHTDLHAFTADQRRLVLEGRFDYVEGFAGFAEDGTRTFQVEAAAFADSLSDVDNDELLRDLAHDRDAVEATDMGYAEFLDRLAPGVAFRKEAGEWGLAHPWLNVFVPDSAADEFIDAVLADLTPGDLENFGLVLTYPLRRELLTTPLLRVPDEPLVFLFALLLTADPGDAAAMGRTAERNRRLYEYVVRMGGTLYPISPPSLDPHQWAVHYGALWPRVEAAKAEHDPHHVLTPGPGLWPAEPVTG</sequence>
<organism evidence="7 8">
    <name type="scientific">Amycolatopsis minnesotensis</name>
    <dbReference type="NCBI Taxonomy" id="337894"/>
    <lineage>
        <taxon>Bacteria</taxon>
        <taxon>Bacillati</taxon>
        <taxon>Actinomycetota</taxon>
        <taxon>Actinomycetes</taxon>
        <taxon>Pseudonocardiales</taxon>
        <taxon>Pseudonocardiaceae</taxon>
        <taxon>Amycolatopsis</taxon>
    </lineage>
</organism>
<evidence type="ECO:0000256" key="3">
    <source>
        <dbReference type="ARBA" id="ARBA00022630"/>
    </source>
</evidence>
<reference evidence="8" key="1">
    <citation type="journal article" date="2019" name="Int. J. Syst. Evol. Microbiol.">
        <title>The Global Catalogue of Microorganisms (GCM) 10K type strain sequencing project: providing services to taxonomists for standard genome sequencing and annotation.</title>
        <authorList>
            <consortium name="The Broad Institute Genomics Platform"/>
            <consortium name="The Broad Institute Genome Sequencing Center for Infectious Disease"/>
            <person name="Wu L."/>
            <person name="Ma J."/>
        </authorList>
    </citation>
    <scope>NUCLEOTIDE SEQUENCE [LARGE SCALE GENOMIC DNA]</scope>
    <source>
        <strain evidence="8">JCM 14545</strain>
    </source>
</reference>
<dbReference type="InterPro" id="IPR036318">
    <property type="entry name" value="FAD-bd_PCMH-like_sf"/>
</dbReference>